<keyword evidence="1" id="KW-0813">Transport</keyword>
<gene>
    <name evidence="5" type="ORF">BJBARM5_0205</name>
</gene>
<dbReference type="InterPro" id="IPR027417">
    <property type="entry name" value="P-loop_NTPase"/>
</dbReference>
<dbReference type="SUPFAM" id="SSF52540">
    <property type="entry name" value="P-loop containing nucleoside triphosphate hydrolases"/>
    <property type="match status" value="1"/>
</dbReference>
<dbReference type="PROSITE" id="PS50893">
    <property type="entry name" value="ABC_TRANSPORTER_2"/>
    <property type="match status" value="1"/>
</dbReference>
<dbReference type="InterPro" id="IPR017871">
    <property type="entry name" value="ABC_transporter-like_CS"/>
</dbReference>
<proteinExistence type="predicted"/>
<dbReference type="Pfam" id="PF00005">
    <property type="entry name" value="ABC_tran"/>
    <property type="match status" value="1"/>
</dbReference>
<sequence length="248" mass="27684">MAFLKVDKVSFTYQKSNIPVLNNISFSCEKFEFLSLIGPSGCGKSTLLRIIAGLIDASSGKMLLKGKNIDGPSKNISFVFQDFALLPWLSNLENVKLGLAYIDMDDSKREKIALDMLNKLELTGFEDAYPNLLSGGMKQRVGLARALVSNPELLLMDEPFSSLDELTANSLRATVLEVLKDKKKLPESVVMVSHNIEEAVEMSDKIVILSNKPTIVKHIVKVDLKRPRDKGSRDFRRTVDRIYSLFAD</sequence>
<evidence type="ECO:0000313" key="6">
    <source>
        <dbReference type="Proteomes" id="UP000009376"/>
    </source>
</evidence>
<dbReference type="CDD" id="cd03293">
    <property type="entry name" value="ABC_NrtD_SsuB_transporters"/>
    <property type="match status" value="1"/>
</dbReference>
<dbReference type="GO" id="GO:0005524">
    <property type="term" value="F:ATP binding"/>
    <property type="evidence" value="ECO:0007669"/>
    <property type="project" value="UniProtKB-KW"/>
</dbReference>
<evidence type="ECO:0000259" key="4">
    <source>
        <dbReference type="PROSITE" id="PS50893"/>
    </source>
</evidence>
<evidence type="ECO:0000256" key="3">
    <source>
        <dbReference type="ARBA" id="ARBA00022840"/>
    </source>
</evidence>
<evidence type="ECO:0000256" key="1">
    <source>
        <dbReference type="ARBA" id="ARBA00022448"/>
    </source>
</evidence>
<dbReference type="EMBL" id="GG745547">
    <property type="protein sequence ID" value="EFD93049.1"/>
    <property type="molecule type" value="Genomic_DNA"/>
</dbReference>
<feature type="domain" description="ABC transporter" evidence="4">
    <location>
        <begin position="4"/>
        <end position="236"/>
    </location>
</feature>
<protein>
    <submittedName>
        <fullName evidence="5">ABC transporter related protein</fullName>
    </submittedName>
</protein>
<name>D6GUQ9_PARA5</name>
<dbReference type="Proteomes" id="UP000009376">
    <property type="component" value="Unassembled WGS sequence"/>
</dbReference>
<evidence type="ECO:0000256" key="2">
    <source>
        <dbReference type="ARBA" id="ARBA00022741"/>
    </source>
</evidence>
<dbReference type="InterPro" id="IPR003593">
    <property type="entry name" value="AAA+_ATPase"/>
</dbReference>
<dbReference type="GO" id="GO:0016887">
    <property type="term" value="F:ATP hydrolysis activity"/>
    <property type="evidence" value="ECO:0007669"/>
    <property type="project" value="InterPro"/>
</dbReference>
<dbReference type="InterPro" id="IPR050166">
    <property type="entry name" value="ABC_transporter_ATP-bind"/>
</dbReference>
<dbReference type="InterPro" id="IPR003439">
    <property type="entry name" value="ABC_transporter-like_ATP-bd"/>
</dbReference>
<dbReference type="PANTHER" id="PTHR42788:SF13">
    <property type="entry name" value="ALIPHATIC SULFONATES IMPORT ATP-BINDING PROTEIN SSUB"/>
    <property type="match status" value="1"/>
</dbReference>
<dbReference type="PANTHER" id="PTHR42788">
    <property type="entry name" value="TAURINE IMPORT ATP-BINDING PROTEIN-RELATED"/>
    <property type="match status" value="1"/>
</dbReference>
<reference evidence="5 6" key="1">
    <citation type="journal article" date="2010" name="Proc. Natl. Acad. Sci. U.S.A.">
        <title>Enigmatic, ultrasmall, uncultivated Archaea.</title>
        <authorList>
            <person name="Baker B.J."/>
            <person name="Comolli L.R."/>
            <person name="Dick G.J."/>
            <person name="Hauser L.J."/>
            <person name="Hyatt D."/>
            <person name="Dill B.D."/>
            <person name="Land M.L."/>
            <person name="Verberkmoes N.C."/>
            <person name="Hettich R.L."/>
            <person name="Banfield J.F."/>
        </authorList>
    </citation>
    <scope>NUCLEOTIDE SEQUENCE [LARGE SCALE GENOMIC DNA]</scope>
</reference>
<dbReference type="AlphaFoldDB" id="D6GUQ9"/>
<dbReference type="SMART" id="SM00382">
    <property type="entry name" value="AAA"/>
    <property type="match status" value="1"/>
</dbReference>
<dbReference type="PROSITE" id="PS51257">
    <property type="entry name" value="PROKAR_LIPOPROTEIN"/>
    <property type="match status" value="1"/>
</dbReference>
<evidence type="ECO:0000313" key="5">
    <source>
        <dbReference type="EMBL" id="EFD93049.1"/>
    </source>
</evidence>
<dbReference type="Gene3D" id="3.40.50.300">
    <property type="entry name" value="P-loop containing nucleotide triphosphate hydrolases"/>
    <property type="match status" value="1"/>
</dbReference>
<keyword evidence="3" id="KW-0067">ATP-binding</keyword>
<organism evidence="5 6">
    <name type="scientific">Candidatus Parvarchaeum acidophilus ARMAN-5</name>
    <dbReference type="NCBI Taxonomy" id="662762"/>
    <lineage>
        <taxon>Archaea</taxon>
        <taxon>Candidatus Parvarchaeota</taxon>
        <taxon>Candidatus Parvarchaeum</taxon>
    </lineage>
</organism>
<keyword evidence="2" id="KW-0547">Nucleotide-binding</keyword>
<dbReference type="PROSITE" id="PS00211">
    <property type="entry name" value="ABC_TRANSPORTER_1"/>
    <property type="match status" value="1"/>
</dbReference>
<accession>D6GUQ9</accession>